<reference evidence="2 3" key="1">
    <citation type="submission" date="2018-06" db="EMBL/GenBank/DDBJ databases">
        <title>Genomic Encyclopedia of Type Strains, Phase III (KMG-III): the genomes of soil and plant-associated and newly described type strains.</title>
        <authorList>
            <person name="Whitman W."/>
        </authorList>
    </citation>
    <scope>NUCLEOTIDE SEQUENCE [LARGE SCALE GENOMIC DNA]</scope>
    <source>
        <strain evidence="2 3">CGMCC 1.12504</strain>
    </source>
</reference>
<organism evidence="2 3">
    <name type="scientific">Flavobacterium lacus</name>
    <dbReference type="NCBI Taxonomy" id="1353778"/>
    <lineage>
        <taxon>Bacteria</taxon>
        <taxon>Pseudomonadati</taxon>
        <taxon>Bacteroidota</taxon>
        <taxon>Flavobacteriia</taxon>
        <taxon>Flavobacteriales</taxon>
        <taxon>Flavobacteriaceae</taxon>
        <taxon>Flavobacterium</taxon>
    </lineage>
</organism>
<protein>
    <submittedName>
        <fullName evidence="2">Uncharacterized protein (DUF2141 family)</fullName>
    </submittedName>
</protein>
<dbReference type="InterPro" id="IPR018673">
    <property type="entry name" value="DUF2141"/>
</dbReference>
<name>A0A328WXB6_9FLAO</name>
<dbReference type="Proteomes" id="UP000249518">
    <property type="component" value="Unassembled WGS sequence"/>
</dbReference>
<sequence length="134" mass="15088">MKKLLFMMILCFSSHAFAQNKLTVHVTGLKNNKGQVVVGLYQGENNFLRKLYFGKIVAIKNQEAIVEFDHLPAGEFAISLFHDENENGKLETGWFGIPKEDYACSNGAKGFMGPPKYADAKFKINENKKITIKI</sequence>
<evidence type="ECO:0000256" key="1">
    <source>
        <dbReference type="SAM" id="SignalP"/>
    </source>
</evidence>
<gene>
    <name evidence="2" type="ORF">B0I10_101172</name>
</gene>
<dbReference type="RefSeq" id="WP_181456865.1">
    <property type="nucleotide sequence ID" value="NZ_QLSV01000001.1"/>
</dbReference>
<evidence type="ECO:0000313" key="3">
    <source>
        <dbReference type="Proteomes" id="UP000249518"/>
    </source>
</evidence>
<accession>A0A328WXB6</accession>
<keyword evidence="3" id="KW-1185">Reference proteome</keyword>
<feature type="signal peptide" evidence="1">
    <location>
        <begin position="1"/>
        <end position="18"/>
    </location>
</feature>
<dbReference type="AlphaFoldDB" id="A0A328WXB6"/>
<feature type="chain" id="PRO_5016442631" evidence="1">
    <location>
        <begin position="19"/>
        <end position="134"/>
    </location>
</feature>
<comment type="caution">
    <text evidence="2">The sequence shown here is derived from an EMBL/GenBank/DDBJ whole genome shotgun (WGS) entry which is preliminary data.</text>
</comment>
<keyword evidence="1" id="KW-0732">Signal</keyword>
<proteinExistence type="predicted"/>
<dbReference type="EMBL" id="QLSV01000001">
    <property type="protein sequence ID" value="RAR51000.1"/>
    <property type="molecule type" value="Genomic_DNA"/>
</dbReference>
<dbReference type="Pfam" id="PF09912">
    <property type="entry name" value="DUF2141"/>
    <property type="match status" value="1"/>
</dbReference>
<evidence type="ECO:0000313" key="2">
    <source>
        <dbReference type="EMBL" id="RAR51000.1"/>
    </source>
</evidence>